<feature type="compositionally biased region" description="Low complexity" evidence="9">
    <location>
        <begin position="1"/>
        <end position="20"/>
    </location>
</feature>
<evidence type="ECO:0000256" key="9">
    <source>
        <dbReference type="SAM" id="MobiDB-lite"/>
    </source>
</evidence>
<feature type="domain" description="Helicase ATP-binding" evidence="10">
    <location>
        <begin position="123"/>
        <end position="291"/>
    </location>
</feature>
<dbReference type="InterPro" id="IPR014001">
    <property type="entry name" value="Helicase_ATP-bd"/>
</dbReference>
<dbReference type="GO" id="GO:0005634">
    <property type="term" value="C:nucleus"/>
    <property type="evidence" value="ECO:0007669"/>
    <property type="project" value="UniProtKB-SubCell"/>
</dbReference>
<comment type="caution">
    <text evidence="11">The sequence shown here is derived from an EMBL/GenBank/DDBJ whole genome shotgun (WGS) entry which is preliminary data.</text>
</comment>
<dbReference type="Gene3D" id="1.20.1320.20">
    <property type="entry name" value="hef helicase domain"/>
    <property type="match status" value="1"/>
</dbReference>
<dbReference type="InterPro" id="IPR044749">
    <property type="entry name" value="FANCM_DEXDc"/>
</dbReference>
<dbReference type="GO" id="GO:0045003">
    <property type="term" value="P:double-strand break repair via synthesis-dependent strand annealing"/>
    <property type="evidence" value="ECO:0007669"/>
    <property type="project" value="TreeGrafter"/>
</dbReference>
<name>A0A9P6LUT6_MORAP</name>
<evidence type="ECO:0000313" key="11">
    <source>
        <dbReference type="EMBL" id="KAF9943586.1"/>
    </source>
</evidence>
<feature type="non-terminal residue" evidence="11">
    <location>
        <position position="1"/>
    </location>
</feature>
<dbReference type="InterPro" id="IPR039686">
    <property type="entry name" value="FANCM/Mph1-like_ID"/>
</dbReference>
<evidence type="ECO:0000256" key="7">
    <source>
        <dbReference type="ARBA" id="ARBA00023242"/>
    </source>
</evidence>
<comment type="subcellular location">
    <subcellularLocation>
        <location evidence="1 8">Nucleus</location>
    </subcellularLocation>
</comment>
<keyword evidence="3" id="KW-0547">Nucleotide-binding</keyword>
<sequence>APKQRAANQALQQQQQQQQHRQARPIAPPAQPTKLFPIFGGNSHPPPARAPAPSAPARSAPAPSRSMIPRSDPSNDFATDIFRSPEAPQQTAASPTHHEIDKKEALTWQYPINYPRRDYQFNIIRRALFVNTLVSLPTGLGKTFIAAVVMLNFFRWFPKSKIIFMAPTRPLVNQQIEACFNICGIPQQDTVELTGHQNADMRKDMWTRKRVVFCTPQVLQNDLKSGICPAEDIVCLVVDEAHRATGRYAYAEVIRLLEPLNRDIRIMALTATPGGDIRTVQQVVQNLKIAKIELRTEDSMDLQQFVFKRTVQEMVVPCGRELGEIRDKFVRMMKPFLDRLAKQGVLRTTDPGQLSRFALLQGKESYVREHPQHSGTKSFILKQISICMGLVHAYELLTIHGIRPFFSNMDP</sequence>
<keyword evidence="6" id="KW-0067">ATP-binding</keyword>
<keyword evidence="12" id="KW-1185">Reference proteome</keyword>
<feature type="region of interest" description="Disordered" evidence="9">
    <location>
        <begin position="1"/>
        <end position="100"/>
    </location>
</feature>
<comment type="subunit">
    <text evidence="8">Interacts with the MHF histone-fold complex to form the FANCM-MHF complex.</text>
</comment>
<dbReference type="GO" id="GO:0016787">
    <property type="term" value="F:hydrolase activity"/>
    <property type="evidence" value="ECO:0007669"/>
    <property type="project" value="UniProtKB-KW"/>
</dbReference>
<evidence type="ECO:0000256" key="4">
    <source>
        <dbReference type="ARBA" id="ARBA00022801"/>
    </source>
</evidence>
<dbReference type="FunFam" id="3.40.50.300:FF:000861">
    <property type="entry name" value="Fanconi anemia, complementation group M"/>
    <property type="match status" value="1"/>
</dbReference>
<accession>A0A9P6LUT6</accession>
<dbReference type="Pfam" id="PF00270">
    <property type="entry name" value="DEAD"/>
    <property type="match status" value="1"/>
</dbReference>
<dbReference type="EMBL" id="JAAAHY010003076">
    <property type="protein sequence ID" value="KAF9943586.1"/>
    <property type="molecule type" value="Genomic_DNA"/>
</dbReference>
<evidence type="ECO:0000256" key="5">
    <source>
        <dbReference type="ARBA" id="ARBA00022806"/>
    </source>
</evidence>
<dbReference type="InterPro" id="IPR011545">
    <property type="entry name" value="DEAD/DEAH_box_helicase_dom"/>
</dbReference>
<dbReference type="Gene3D" id="3.40.50.300">
    <property type="entry name" value="P-loop containing nucleotide triphosphate hydrolases"/>
    <property type="match status" value="1"/>
</dbReference>
<dbReference type="CDD" id="cd12091">
    <property type="entry name" value="FANCM_ID"/>
    <property type="match status" value="1"/>
</dbReference>
<dbReference type="AlphaFoldDB" id="A0A9P6LUT6"/>
<keyword evidence="5" id="KW-0347">Helicase</keyword>
<proteinExistence type="inferred from homology"/>
<evidence type="ECO:0000256" key="3">
    <source>
        <dbReference type="ARBA" id="ARBA00022741"/>
    </source>
</evidence>
<evidence type="ECO:0000256" key="8">
    <source>
        <dbReference type="RuleBase" id="RU367027"/>
    </source>
</evidence>
<protein>
    <recommendedName>
        <fullName evidence="8">ATP-dependent DNA helicase</fullName>
        <ecNumber evidence="8">3.6.4.12</ecNumber>
    </recommendedName>
</protein>
<dbReference type="EC" id="3.6.4.12" evidence="8"/>
<dbReference type="CDD" id="cd18033">
    <property type="entry name" value="DEXDc_FANCM"/>
    <property type="match status" value="1"/>
</dbReference>
<feature type="compositionally biased region" description="Low complexity" evidence="9">
    <location>
        <begin position="55"/>
        <end position="66"/>
    </location>
</feature>
<dbReference type="PANTHER" id="PTHR14025">
    <property type="entry name" value="FANCONI ANEMIA GROUP M FANCM FAMILY MEMBER"/>
    <property type="match status" value="1"/>
</dbReference>
<dbReference type="OrthoDB" id="164902at2759"/>
<dbReference type="GO" id="GO:0005524">
    <property type="term" value="F:ATP binding"/>
    <property type="evidence" value="ECO:0007669"/>
    <property type="project" value="UniProtKB-UniRule"/>
</dbReference>
<dbReference type="SMART" id="SM00487">
    <property type="entry name" value="DEXDc"/>
    <property type="match status" value="1"/>
</dbReference>
<dbReference type="GO" id="GO:0009378">
    <property type="term" value="F:four-way junction helicase activity"/>
    <property type="evidence" value="ECO:0007669"/>
    <property type="project" value="TreeGrafter"/>
</dbReference>
<dbReference type="PANTHER" id="PTHR14025:SF20">
    <property type="entry name" value="FANCONI ANEMIA GROUP M PROTEIN"/>
    <property type="match status" value="1"/>
</dbReference>
<comment type="function">
    <text evidence="8">ATP-dependent DNA helicase involved in DNA damage repair by homologous recombination and in genome maintenance. Capable of unwinding D-loops. Plays a role in limiting crossover recombinants during mitotic DNA double-strand break (DSB) repair. Component of a FANCM-MHF complex which promotes gene conversion at blocked replication forks, probably by reversal of the stalled fork.</text>
</comment>
<evidence type="ECO:0000256" key="2">
    <source>
        <dbReference type="ARBA" id="ARBA00009889"/>
    </source>
</evidence>
<evidence type="ECO:0000313" key="12">
    <source>
        <dbReference type="Proteomes" id="UP000738359"/>
    </source>
</evidence>
<evidence type="ECO:0000259" key="10">
    <source>
        <dbReference type="PROSITE" id="PS51192"/>
    </source>
</evidence>
<dbReference type="PROSITE" id="PS51192">
    <property type="entry name" value="HELICASE_ATP_BIND_1"/>
    <property type="match status" value="1"/>
</dbReference>
<dbReference type="GO" id="GO:0000400">
    <property type="term" value="F:four-way junction DNA binding"/>
    <property type="evidence" value="ECO:0007669"/>
    <property type="project" value="TreeGrafter"/>
</dbReference>
<dbReference type="Proteomes" id="UP000738359">
    <property type="component" value="Unassembled WGS sequence"/>
</dbReference>
<dbReference type="InterPro" id="IPR027417">
    <property type="entry name" value="P-loop_NTPase"/>
</dbReference>
<evidence type="ECO:0000256" key="1">
    <source>
        <dbReference type="ARBA" id="ARBA00004123"/>
    </source>
</evidence>
<keyword evidence="7" id="KW-0539">Nucleus</keyword>
<evidence type="ECO:0000256" key="6">
    <source>
        <dbReference type="ARBA" id="ARBA00022840"/>
    </source>
</evidence>
<dbReference type="GO" id="GO:0036297">
    <property type="term" value="P:interstrand cross-link repair"/>
    <property type="evidence" value="ECO:0007669"/>
    <property type="project" value="UniProtKB-ARBA"/>
</dbReference>
<organism evidence="11 12">
    <name type="scientific">Mortierella alpina</name>
    <name type="common">Oleaginous fungus</name>
    <name type="synonym">Mortierella renispora</name>
    <dbReference type="NCBI Taxonomy" id="64518"/>
    <lineage>
        <taxon>Eukaryota</taxon>
        <taxon>Fungi</taxon>
        <taxon>Fungi incertae sedis</taxon>
        <taxon>Mucoromycota</taxon>
        <taxon>Mortierellomycotina</taxon>
        <taxon>Mortierellomycetes</taxon>
        <taxon>Mortierellales</taxon>
        <taxon>Mortierellaceae</taxon>
        <taxon>Mortierella</taxon>
    </lineage>
</organism>
<comment type="similarity">
    <text evidence="2 8">Belongs to the DEAD box helicase family. DEAH subfamily. FANCM sub-subfamily.</text>
</comment>
<feature type="compositionally biased region" description="Pro residues" evidence="9">
    <location>
        <begin position="44"/>
        <end position="54"/>
    </location>
</feature>
<keyword evidence="4" id="KW-0378">Hydrolase</keyword>
<gene>
    <name evidence="11" type="ORF">BGZ70_005740</name>
</gene>
<dbReference type="GO" id="GO:0043138">
    <property type="term" value="F:3'-5' DNA helicase activity"/>
    <property type="evidence" value="ECO:0007669"/>
    <property type="project" value="InterPro"/>
</dbReference>
<dbReference type="SUPFAM" id="SSF52540">
    <property type="entry name" value="P-loop containing nucleoside triphosphate hydrolases"/>
    <property type="match status" value="1"/>
</dbReference>
<comment type="catalytic activity">
    <reaction evidence="8">
        <text>ATP + H2O = ADP + phosphate + H(+)</text>
        <dbReference type="Rhea" id="RHEA:13065"/>
        <dbReference type="ChEBI" id="CHEBI:15377"/>
        <dbReference type="ChEBI" id="CHEBI:15378"/>
        <dbReference type="ChEBI" id="CHEBI:30616"/>
        <dbReference type="ChEBI" id="CHEBI:43474"/>
        <dbReference type="ChEBI" id="CHEBI:456216"/>
        <dbReference type="EC" id="3.6.4.12"/>
    </reaction>
</comment>
<reference evidence="11" key="1">
    <citation type="journal article" date="2020" name="Fungal Divers.">
        <title>Resolving the Mortierellaceae phylogeny through synthesis of multi-gene phylogenetics and phylogenomics.</title>
        <authorList>
            <person name="Vandepol N."/>
            <person name="Liber J."/>
            <person name="Desiro A."/>
            <person name="Na H."/>
            <person name="Kennedy M."/>
            <person name="Barry K."/>
            <person name="Grigoriev I.V."/>
            <person name="Miller A.N."/>
            <person name="O'Donnell K."/>
            <person name="Stajich J.E."/>
            <person name="Bonito G."/>
        </authorList>
    </citation>
    <scope>NUCLEOTIDE SEQUENCE</scope>
    <source>
        <strain evidence="11">CK1249</strain>
    </source>
</reference>
<feature type="non-terminal residue" evidence="11">
    <location>
        <position position="411"/>
    </location>
</feature>